<keyword evidence="3 7" id="KW-0732">Signal</keyword>
<proteinExistence type="predicted"/>
<dbReference type="InterPro" id="IPR050525">
    <property type="entry name" value="ECM_Assembly_Org"/>
</dbReference>
<evidence type="ECO:0000313" key="9">
    <source>
        <dbReference type="EMBL" id="KAK6188180.1"/>
    </source>
</evidence>
<keyword evidence="5" id="KW-0325">Glycoprotein</keyword>
<dbReference type="PANTHER" id="PTHR24020:SF87">
    <property type="entry name" value="COLLAGEN ALPHA-1(VI) CHAIN-LIKE"/>
    <property type="match status" value="1"/>
</dbReference>
<name>A0AAN8K9A4_PATCE</name>
<protein>
    <recommendedName>
        <fullName evidence="8">VWFA domain-containing protein</fullName>
    </recommendedName>
</protein>
<feature type="chain" id="PRO_5042942863" description="VWFA domain-containing protein" evidence="7">
    <location>
        <begin position="19"/>
        <end position="744"/>
    </location>
</feature>
<dbReference type="Pfam" id="PF00092">
    <property type="entry name" value="VWA"/>
    <property type="match status" value="3"/>
</dbReference>
<dbReference type="Proteomes" id="UP001347796">
    <property type="component" value="Unassembled WGS sequence"/>
</dbReference>
<dbReference type="FunFam" id="3.40.50.410:FF:000004">
    <property type="entry name" value="collagen alpha-6(VI) chain"/>
    <property type="match status" value="1"/>
</dbReference>
<evidence type="ECO:0000256" key="5">
    <source>
        <dbReference type="ARBA" id="ARBA00023180"/>
    </source>
</evidence>
<evidence type="ECO:0000256" key="1">
    <source>
        <dbReference type="ARBA" id="ARBA00004613"/>
    </source>
</evidence>
<dbReference type="GO" id="GO:0005576">
    <property type="term" value="C:extracellular region"/>
    <property type="evidence" value="ECO:0007669"/>
    <property type="project" value="UniProtKB-SubCell"/>
</dbReference>
<accession>A0AAN8K9A4</accession>
<feature type="signal peptide" evidence="7">
    <location>
        <begin position="1"/>
        <end position="18"/>
    </location>
</feature>
<dbReference type="PANTHER" id="PTHR24020">
    <property type="entry name" value="COLLAGEN ALPHA"/>
    <property type="match status" value="1"/>
</dbReference>
<dbReference type="InterPro" id="IPR002035">
    <property type="entry name" value="VWF_A"/>
</dbReference>
<dbReference type="CDD" id="cd01472">
    <property type="entry name" value="vWA_collagen"/>
    <property type="match status" value="2"/>
</dbReference>
<dbReference type="PRINTS" id="PR00453">
    <property type="entry name" value="VWFADOMAIN"/>
</dbReference>
<reference evidence="9 10" key="1">
    <citation type="submission" date="2024-01" db="EMBL/GenBank/DDBJ databases">
        <title>The genome of the rayed Mediterranean limpet Patella caerulea (Linnaeus, 1758).</title>
        <authorList>
            <person name="Anh-Thu Weber A."/>
            <person name="Halstead-Nussloch G."/>
        </authorList>
    </citation>
    <scope>NUCLEOTIDE SEQUENCE [LARGE SCALE GENOMIC DNA]</scope>
    <source>
        <strain evidence="9">AATW-2023a</strain>
        <tissue evidence="9">Whole specimen</tissue>
    </source>
</reference>
<dbReference type="SUPFAM" id="SSF53300">
    <property type="entry name" value="vWA-like"/>
    <property type="match status" value="3"/>
</dbReference>
<feature type="region of interest" description="Disordered" evidence="6">
    <location>
        <begin position="223"/>
        <end position="320"/>
    </location>
</feature>
<keyword evidence="4" id="KW-0677">Repeat</keyword>
<evidence type="ECO:0000256" key="7">
    <source>
        <dbReference type="SAM" id="SignalP"/>
    </source>
</evidence>
<evidence type="ECO:0000256" key="2">
    <source>
        <dbReference type="ARBA" id="ARBA00022525"/>
    </source>
</evidence>
<feature type="domain" description="VWFA" evidence="8">
    <location>
        <begin position="28"/>
        <end position="206"/>
    </location>
</feature>
<dbReference type="Gene3D" id="3.40.50.410">
    <property type="entry name" value="von Willebrand factor, type A domain"/>
    <property type="match status" value="3"/>
</dbReference>
<comment type="subcellular location">
    <subcellularLocation>
        <location evidence="1">Secreted</location>
    </subcellularLocation>
</comment>
<comment type="caution">
    <text evidence="9">The sequence shown here is derived from an EMBL/GenBank/DDBJ whole genome shotgun (WGS) entry which is preliminary data.</text>
</comment>
<organism evidence="9 10">
    <name type="scientific">Patella caerulea</name>
    <name type="common">Rayed Mediterranean limpet</name>
    <dbReference type="NCBI Taxonomy" id="87958"/>
    <lineage>
        <taxon>Eukaryota</taxon>
        <taxon>Metazoa</taxon>
        <taxon>Spiralia</taxon>
        <taxon>Lophotrochozoa</taxon>
        <taxon>Mollusca</taxon>
        <taxon>Gastropoda</taxon>
        <taxon>Patellogastropoda</taxon>
        <taxon>Patelloidea</taxon>
        <taxon>Patellidae</taxon>
        <taxon>Patella</taxon>
    </lineage>
</organism>
<dbReference type="EMBL" id="JAZGQO010000003">
    <property type="protein sequence ID" value="KAK6188180.1"/>
    <property type="molecule type" value="Genomic_DNA"/>
</dbReference>
<dbReference type="SMART" id="SM00327">
    <property type="entry name" value="VWA"/>
    <property type="match status" value="2"/>
</dbReference>
<evidence type="ECO:0000256" key="4">
    <source>
        <dbReference type="ARBA" id="ARBA00022737"/>
    </source>
</evidence>
<evidence type="ECO:0000256" key="6">
    <source>
        <dbReference type="SAM" id="MobiDB-lite"/>
    </source>
</evidence>
<sequence>MKLVISVICLAFLGYVQAEIKCVENAVDMVFVVDSSSSIWPGNYELYVKPFIKDVVNMFDVGPGENDTRVGIVTFNNDYHLQFHLNKFLSKESVMKGIEGIRFTTGNTYTNKALQYATSTMYTPEHGSRSNVQNVMIILTDGESDKPELTRAAANQAKAAGINIFSIGVGTKVKVTELNDMASEPSESFVFELDDFQSLESIRNPFSKRTCAVIVSTTQTPTTEPITTTTKRPLSTTTIPTTTTTRPTTTTTKPTTTTIRPTTTTARSTTTTTITTTSKPIETTTTRTTPKRTTTTSKSTTTSTTQKPTPPTPKPAVEETTPKNVVNDQRANTTYCGGKPADIYFVLDSSSSVWIEDFNFRMLTFVRDVVDTFEIGPTLARVGLVIYSDTVKPVFGLKSFNNRESLLNAIHPETVKYMSGRTNTADAIKYVRETGFGKRASSARTDAAHVMVVITDGISKDPRATRREAAEAKKAGANIFSIGVGPYIDQQELADIASDPNQKFVFNVENYGALSSIRTLLAVQACEVIPEVPKDVDVEKNPCKITPTNVHFVYKSSTRSIDERTAIKEVIRRFTTNEQNKHAPIHMGITTDKCKKDTQIPFSSMETFRHNLNNLMNKDEIMLHSLMNTARREARTGRDNVMVVFIDESTTDLNQVMAEAMRAKFQGFKVFVVAVGDVDSRIVSRMVSSPTNQYVQTIDNYQQMDKVQVNILSMLCAPTAIIRGKTMINPYEGLRVFPEIPEAQ</sequence>
<gene>
    <name evidence="9" type="ORF">SNE40_004416</name>
</gene>
<evidence type="ECO:0000259" key="8">
    <source>
        <dbReference type="PROSITE" id="PS50234"/>
    </source>
</evidence>
<keyword evidence="2" id="KW-0964">Secreted</keyword>
<dbReference type="InterPro" id="IPR036465">
    <property type="entry name" value="vWFA_dom_sf"/>
</dbReference>
<keyword evidence="10" id="KW-1185">Reference proteome</keyword>
<dbReference type="PROSITE" id="PS50234">
    <property type="entry name" value="VWFA"/>
    <property type="match status" value="2"/>
</dbReference>
<feature type="domain" description="VWFA" evidence="8">
    <location>
        <begin position="342"/>
        <end position="521"/>
    </location>
</feature>
<feature type="compositionally biased region" description="Low complexity" evidence="6">
    <location>
        <begin position="223"/>
        <end position="307"/>
    </location>
</feature>
<dbReference type="AlphaFoldDB" id="A0AAN8K9A4"/>
<evidence type="ECO:0000256" key="3">
    <source>
        <dbReference type="ARBA" id="ARBA00022729"/>
    </source>
</evidence>
<evidence type="ECO:0000313" key="10">
    <source>
        <dbReference type="Proteomes" id="UP001347796"/>
    </source>
</evidence>